<evidence type="ECO:0000313" key="7">
    <source>
        <dbReference type="EMBL" id="GGE01018.1"/>
    </source>
</evidence>
<dbReference type="InterPro" id="IPR036866">
    <property type="entry name" value="RibonucZ/Hydroxyglut_hydro"/>
</dbReference>
<dbReference type="CDD" id="cd07720">
    <property type="entry name" value="OPHC2-like_MBL-fold"/>
    <property type="match status" value="1"/>
</dbReference>
<dbReference type="InterPro" id="IPR051013">
    <property type="entry name" value="MBL_superfamily_lactonases"/>
</dbReference>
<keyword evidence="5" id="KW-0732">Signal</keyword>
<dbReference type="Pfam" id="PF00753">
    <property type="entry name" value="Lactamase_B"/>
    <property type="match status" value="1"/>
</dbReference>
<evidence type="ECO:0000259" key="6">
    <source>
        <dbReference type="SMART" id="SM00849"/>
    </source>
</evidence>
<feature type="chain" id="PRO_5037988003" evidence="5">
    <location>
        <begin position="19"/>
        <end position="292"/>
    </location>
</feature>
<feature type="signal peptide" evidence="5">
    <location>
        <begin position="1"/>
        <end position="18"/>
    </location>
</feature>
<keyword evidence="3" id="KW-0378">Hydrolase</keyword>
<reference evidence="7" key="2">
    <citation type="submission" date="2020-09" db="EMBL/GenBank/DDBJ databases">
        <authorList>
            <person name="Sun Q."/>
            <person name="Zhou Y."/>
        </authorList>
    </citation>
    <scope>NUCLEOTIDE SEQUENCE</scope>
    <source>
        <strain evidence="7">CGMCC 1.15519</strain>
    </source>
</reference>
<evidence type="ECO:0000256" key="4">
    <source>
        <dbReference type="ARBA" id="ARBA00022833"/>
    </source>
</evidence>
<protein>
    <submittedName>
        <fullName evidence="7">MBL fold metallo-hydrolase</fullName>
    </submittedName>
</protein>
<dbReference type="RefSeq" id="WP_188761238.1">
    <property type="nucleotide sequence ID" value="NZ_BMJM01000001.1"/>
</dbReference>
<dbReference type="GO" id="GO:0046872">
    <property type="term" value="F:metal ion binding"/>
    <property type="evidence" value="ECO:0007669"/>
    <property type="project" value="UniProtKB-KW"/>
</dbReference>
<dbReference type="PANTHER" id="PTHR42978:SF6">
    <property type="entry name" value="QUORUM-QUENCHING LACTONASE YTNP-RELATED"/>
    <property type="match status" value="1"/>
</dbReference>
<dbReference type="Gene3D" id="3.60.15.10">
    <property type="entry name" value="Ribonuclease Z/Hydroxyacylglutathione hydrolase-like"/>
    <property type="match status" value="1"/>
</dbReference>
<name>A0A916ZJC5_9SPHN</name>
<evidence type="ECO:0000256" key="5">
    <source>
        <dbReference type="SAM" id="SignalP"/>
    </source>
</evidence>
<dbReference type="AlphaFoldDB" id="A0A916ZJC5"/>
<dbReference type="SUPFAM" id="SSF56281">
    <property type="entry name" value="Metallo-hydrolase/oxidoreductase"/>
    <property type="match status" value="1"/>
</dbReference>
<comment type="similarity">
    <text evidence="1">Belongs to the metallo-beta-lactamase superfamily.</text>
</comment>
<evidence type="ECO:0000313" key="8">
    <source>
        <dbReference type="Proteomes" id="UP000635071"/>
    </source>
</evidence>
<feature type="domain" description="Metallo-beta-lactamase" evidence="6">
    <location>
        <begin position="82"/>
        <end position="268"/>
    </location>
</feature>
<evidence type="ECO:0000256" key="2">
    <source>
        <dbReference type="ARBA" id="ARBA00022723"/>
    </source>
</evidence>
<dbReference type="InterPro" id="IPR001279">
    <property type="entry name" value="Metallo-B-lactamas"/>
</dbReference>
<dbReference type="Proteomes" id="UP000635071">
    <property type="component" value="Unassembled WGS sequence"/>
</dbReference>
<dbReference type="GO" id="GO:0016787">
    <property type="term" value="F:hydrolase activity"/>
    <property type="evidence" value="ECO:0007669"/>
    <property type="project" value="UniProtKB-KW"/>
</dbReference>
<evidence type="ECO:0000256" key="1">
    <source>
        <dbReference type="ARBA" id="ARBA00007749"/>
    </source>
</evidence>
<dbReference type="SMART" id="SM00849">
    <property type="entry name" value="Lactamase_B"/>
    <property type="match status" value="1"/>
</dbReference>
<dbReference type="EMBL" id="BMJM01000001">
    <property type="protein sequence ID" value="GGE01018.1"/>
    <property type="molecule type" value="Genomic_DNA"/>
</dbReference>
<proteinExistence type="inferred from homology"/>
<keyword evidence="2" id="KW-0479">Metal-binding</keyword>
<evidence type="ECO:0000256" key="3">
    <source>
        <dbReference type="ARBA" id="ARBA00022801"/>
    </source>
</evidence>
<reference evidence="7" key="1">
    <citation type="journal article" date="2014" name="Int. J. Syst. Evol. Microbiol.">
        <title>Complete genome sequence of Corynebacterium casei LMG S-19264T (=DSM 44701T), isolated from a smear-ripened cheese.</title>
        <authorList>
            <consortium name="US DOE Joint Genome Institute (JGI-PGF)"/>
            <person name="Walter F."/>
            <person name="Albersmeier A."/>
            <person name="Kalinowski J."/>
            <person name="Ruckert C."/>
        </authorList>
    </citation>
    <scope>NUCLEOTIDE SEQUENCE</scope>
    <source>
        <strain evidence="7">CGMCC 1.15519</strain>
    </source>
</reference>
<comment type="caution">
    <text evidence="7">The sequence shown here is derived from an EMBL/GenBank/DDBJ whole genome shotgun (WGS) entry which is preliminary data.</text>
</comment>
<accession>A0A916ZJC5</accession>
<keyword evidence="4" id="KW-0862">Zinc</keyword>
<sequence>MRPNILVAALFMSAAASAQVGPVTTEPEAVPFTVGAIQMVSLRDGANILPNDGKVFGVDAGVEAVDKVLVAAGATQGQIDLSVNTLLVRLPGHVVLIDTGYGAARGLTLASLEKAGVAPAAVTDVLITHGHGDHIGGLLTADGKPVFVNAAVRMSAAEWAAVKAAPANAKLVAAIGKKVKTFAAGGAVLPGITAVDLSGHTPGHSGYRVASGSKTMLAIGDSAHSYIVSLARPGWIIQYDKDAAKTIARREALLAGLATSGETVFSPHFPYPGVGRVTKAGGGYAWVPGLPR</sequence>
<keyword evidence="8" id="KW-1185">Reference proteome</keyword>
<dbReference type="PANTHER" id="PTHR42978">
    <property type="entry name" value="QUORUM-QUENCHING LACTONASE YTNP-RELATED-RELATED"/>
    <property type="match status" value="1"/>
</dbReference>
<organism evidence="7 8">
    <name type="scientific">Sandarakinorhabdus glacialis</name>
    <dbReference type="NCBI Taxonomy" id="1614636"/>
    <lineage>
        <taxon>Bacteria</taxon>
        <taxon>Pseudomonadati</taxon>
        <taxon>Pseudomonadota</taxon>
        <taxon>Alphaproteobacteria</taxon>
        <taxon>Sphingomonadales</taxon>
        <taxon>Sphingosinicellaceae</taxon>
        <taxon>Sandarakinorhabdus</taxon>
    </lineage>
</organism>
<gene>
    <name evidence="7" type="ORF">GCM10011529_04120</name>
</gene>